<dbReference type="STRING" id="671072.PL9214290835"/>
<organism evidence="1 2">
    <name type="scientific">Planktothrix tepida PCC 9214</name>
    <dbReference type="NCBI Taxonomy" id="671072"/>
    <lineage>
        <taxon>Bacteria</taxon>
        <taxon>Bacillati</taxon>
        <taxon>Cyanobacteriota</taxon>
        <taxon>Cyanophyceae</taxon>
        <taxon>Oscillatoriophycideae</taxon>
        <taxon>Oscillatoriales</taxon>
        <taxon>Microcoleaceae</taxon>
        <taxon>Planktothrix</taxon>
    </lineage>
</organism>
<dbReference type="AlphaFoldDB" id="A0A1J1LH81"/>
<dbReference type="EMBL" id="CZDF01000132">
    <property type="protein sequence ID" value="CUR31244.1"/>
    <property type="molecule type" value="Genomic_DNA"/>
</dbReference>
<reference evidence="2" key="1">
    <citation type="submission" date="2015-10" db="EMBL/GenBank/DDBJ databases">
        <authorList>
            <person name="Regsiter A."/>
            <person name="william w."/>
        </authorList>
    </citation>
    <scope>NUCLEOTIDE SEQUENCE [LARGE SCALE GENOMIC DNA]</scope>
</reference>
<evidence type="ECO:0000313" key="1">
    <source>
        <dbReference type="EMBL" id="CUR31244.1"/>
    </source>
</evidence>
<keyword evidence="2" id="KW-1185">Reference proteome</keyword>
<dbReference type="Proteomes" id="UP000184315">
    <property type="component" value="Unassembled WGS sequence"/>
</dbReference>
<evidence type="ECO:0000313" key="2">
    <source>
        <dbReference type="Proteomes" id="UP000184315"/>
    </source>
</evidence>
<accession>A0A1J1LH81</accession>
<name>A0A1J1LH81_9CYAN</name>
<protein>
    <submittedName>
        <fullName evidence="1">Uncharacterized protein</fullName>
    </submittedName>
</protein>
<proteinExistence type="predicted"/>
<gene>
    <name evidence="1" type="ORF">PL9214290835</name>
</gene>
<sequence>MKGSLRFENEMQSMNDWTSAVDLTSKKCLAQQILTISYPERLLLLKKTSKLIGFFTECKREGKLNKEYTQRLILSTDVVYGFKPLSGFLVS</sequence>